<dbReference type="RefSeq" id="WP_322538313.1">
    <property type="nucleotide sequence ID" value="NZ_JAXMRN010000241.1"/>
</dbReference>
<organism evidence="6 7">
    <name type="scientific">Helicobacter pylori</name>
    <name type="common">Campylobacter pylori</name>
    <dbReference type="NCBI Taxonomy" id="210"/>
    <lineage>
        <taxon>Bacteria</taxon>
        <taxon>Pseudomonadati</taxon>
        <taxon>Campylobacterota</taxon>
        <taxon>Epsilonproteobacteria</taxon>
        <taxon>Campylobacterales</taxon>
        <taxon>Helicobacteraceae</taxon>
        <taxon>Helicobacter</taxon>
    </lineage>
</organism>
<reference evidence="6" key="1">
    <citation type="submission" date="2023-10" db="EMBL/GenBank/DDBJ databases">
        <title>First insite into the whole-genome sequence variations in clarithromycin resistant Helicobacter pylori clinical isolates in Russia.</title>
        <authorList>
            <person name="Starkova D.A."/>
            <person name="Svarval A.V."/>
            <person name="Polev D.E."/>
            <person name="Saitova A.T."/>
            <person name="Gladyshev N.S."/>
            <person name="Egorova S.A."/>
        </authorList>
    </citation>
    <scope>NUCLEOTIDE SEQUENCE</scope>
    <source>
        <strain evidence="6">HP290</strain>
    </source>
</reference>
<name>A0AAW9KN77_HELPX</name>
<sequence>MEDIITPKDKQKMVEKAKVEVKKIQQQYDQGLLTDQERYNKIIDTWTEVNDKMSKEMMTAIAQDKEGFNSI</sequence>
<comment type="caution">
    <text evidence="6">The sequence shown here is derived from an EMBL/GenBank/DDBJ whole genome shotgun (WGS) entry which is preliminary data.</text>
</comment>
<accession>A0AAW9KN77</accession>
<dbReference type="InterPro" id="IPR038120">
    <property type="entry name" value="Rpb1_funnel_sf"/>
</dbReference>
<dbReference type="Gene3D" id="1.10.132.30">
    <property type="match status" value="1"/>
</dbReference>
<dbReference type="GO" id="GO:0003899">
    <property type="term" value="F:DNA-directed RNA polymerase activity"/>
    <property type="evidence" value="ECO:0007669"/>
    <property type="project" value="UniProtKB-EC"/>
</dbReference>
<dbReference type="Proteomes" id="UP001294612">
    <property type="component" value="Unassembled WGS sequence"/>
</dbReference>
<feature type="non-terminal residue" evidence="6">
    <location>
        <position position="71"/>
    </location>
</feature>
<keyword evidence="4" id="KW-0548">Nucleotidyltransferase</keyword>
<proteinExistence type="predicted"/>
<keyword evidence="2" id="KW-0240">DNA-directed RNA polymerase</keyword>
<dbReference type="GO" id="GO:0000428">
    <property type="term" value="C:DNA-directed RNA polymerase complex"/>
    <property type="evidence" value="ECO:0007669"/>
    <property type="project" value="UniProtKB-KW"/>
</dbReference>
<evidence type="ECO:0000256" key="4">
    <source>
        <dbReference type="ARBA" id="ARBA00022695"/>
    </source>
</evidence>
<protein>
    <recommendedName>
        <fullName evidence="1">DNA-directed RNA polymerase</fullName>
        <ecNumber evidence="1">2.7.7.6</ecNumber>
    </recommendedName>
</protein>
<evidence type="ECO:0000256" key="2">
    <source>
        <dbReference type="ARBA" id="ARBA00022478"/>
    </source>
</evidence>
<evidence type="ECO:0000256" key="5">
    <source>
        <dbReference type="ARBA" id="ARBA00023163"/>
    </source>
</evidence>
<dbReference type="EMBL" id="JAXMRN010000241">
    <property type="protein sequence ID" value="MDZ7551755.1"/>
    <property type="molecule type" value="Genomic_DNA"/>
</dbReference>
<feature type="non-terminal residue" evidence="6">
    <location>
        <position position="1"/>
    </location>
</feature>
<evidence type="ECO:0000256" key="1">
    <source>
        <dbReference type="ARBA" id="ARBA00012418"/>
    </source>
</evidence>
<dbReference type="EC" id="2.7.7.6" evidence="1"/>
<gene>
    <name evidence="6" type="ORF">RGC63_08770</name>
</gene>
<evidence type="ECO:0000313" key="6">
    <source>
        <dbReference type="EMBL" id="MDZ7551755.1"/>
    </source>
</evidence>
<evidence type="ECO:0000313" key="7">
    <source>
        <dbReference type="Proteomes" id="UP001294612"/>
    </source>
</evidence>
<keyword evidence="5" id="KW-0804">Transcription</keyword>
<keyword evidence="3" id="KW-0808">Transferase</keyword>
<evidence type="ECO:0000256" key="3">
    <source>
        <dbReference type="ARBA" id="ARBA00022679"/>
    </source>
</evidence>
<dbReference type="AlphaFoldDB" id="A0AAW9KN77"/>
<dbReference type="SUPFAM" id="SSF64484">
    <property type="entry name" value="beta and beta-prime subunits of DNA dependent RNA-polymerase"/>
    <property type="match status" value="1"/>
</dbReference>